<feature type="transmembrane region" description="Helical" evidence="15">
    <location>
        <begin position="501"/>
        <end position="518"/>
    </location>
</feature>
<dbReference type="FunFam" id="1.10.357.140:FF:000004">
    <property type="entry name" value="Protoheme IX farnesyltransferase, mitochondrial"/>
    <property type="match status" value="1"/>
</dbReference>
<dbReference type="PANTHER" id="PTHR43448:SF2">
    <property type="entry name" value="PROTOHEME IX FARNESYLTRANSFERASE, MITOCHONDRIAL"/>
    <property type="match status" value="1"/>
</dbReference>
<evidence type="ECO:0000313" key="17">
    <source>
        <dbReference type="Proteomes" id="UP000694402"/>
    </source>
</evidence>
<organism evidence="16 17">
    <name type="scientific">Oncorhynchus tshawytscha</name>
    <name type="common">Chinook salmon</name>
    <name type="synonym">Salmo tshawytscha</name>
    <dbReference type="NCBI Taxonomy" id="74940"/>
    <lineage>
        <taxon>Eukaryota</taxon>
        <taxon>Metazoa</taxon>
        <taxon>Chordata</taxon>
        <taxon>Craniata</taxon>
        <taxon>Vertebrata</taxon>
        <taxon>Euteleostomi</taxon>
        <taxon>Actinopterygii</taxon>
        <taxon>Neopterygii</taxon>
        <taxon>Teleostei</taxon>
        <taxon>Protacanthopterygii</taxon>
        <taxon>Salmoniformes</taxon>
        <taxon>Salmonidae</taxon>
        <taxon>Salmoninae</taxon>
        <taxon>Oncorhynchus</taxon>
    </lineage>
</organism>
<feature type="transmembrane region" description="Helical" evidence="15">
    <location>
        <begin position="255"/>
        <end position="274"/>
    </location>
</feature>
<feature type="region of interest" description="Disordered" evidence="14">
    <location>
        <begin position="148"/>
        <end position="167"/>
    </location>
</feature>
<dbReference type="Pfam" id="PF01040">
    <property type="entry name" value="UbiA"/>
    <property type="match status" value="1"/>
</dbReference>
<evidence type="ECO:0000313" key="16">
    <source>
        <dbReference type="Ensembl" id="ENSOTSP00005016248.1"/>
    </source>
</evidence>
<evidence type="ECO:0000256" key="11">
    <source>
        <dbReference type="ARBA" id="ARBA00023136"/>
    </source>
</evidence>
<dbReference type="InterPro" id="IPR030470">
    <property type="entry name" value="UbiA_prenylTrfase_CS"/>
</dbReference>
<evidence type="ECO:0000256" key="7">
    <source>
        <dbReference type="ARBA" id="ARBA00022946"/>
    </source>
</evidence>
<gene>
    <name evidence="16" type="primary">COX10</name>
</gene>
<keyword evidence="5" id="KW-0808">Transferase</keyword>
<dbReference type="GeneTree" id="ENSGT00940000153771"/>
<reference evidence="16" key="2">
    <citation type="submission" date="2025-09" db="UniProtKB">
        <authorList>
            <consortium name="Ensembl"/>
        </authorList>
    </citation>
    <scope>IDENTIFICATION</scope>
</reference>
<keyword evidence="7" id="KW-0809">Transit peptide</keyword>
<feature type="region of interest" description="Disordered" evidence="14">
    <location>
        <begin position="182"/>
        <end position="213"/>
    </location>
</feature>
<dbReference type="GO" id="GO:0008495">
    <property type="term" value="F:protoheme IX farnesyltransferase activity"/>
    <property type="evidence" value="ECO:0007669"/>
    <property type="project" value="UniProtKB-EC"/>
</dbReference>
<dbReference type="Ensembl" id="ENSOTST00005017711.2">
    <property type="protein sequence ID" value="ENSOTSP00005016248.1"/>
    <property type="gene ID" value="ENSOTSG00005008067.2"/>
</dbReference>
<dbReference type="GO" id="GO:0017004">
    <property type="term" value="P:cytochrome complex assembly"/>
    <property type="evidence" value="ECO:0007669"/>
    <property type="project" value="UniProtKB-ARBA"/>
</dbReference>
<keyword evidence="17" id="KW-1185">Reference proteome</keyword>
<evidence type="ECO:0000256" key="15">
    <source>
        <dbReference type="SAM" id="Phobius"/>
    </source>
</evidence>
<dbReference type="Gene3D" id="1.10.357.140">
    <property type="entry name" value="UbiA prenyltransferase"/>
    <property type="match status" value="1"/>
</dbReference>
<dbReference type="InterPro" id="IPR000537">
    <property type="entry name" value="UbiA_prenyltransferase"/>
</dbReference>
<comment type="similarity">
    <text evidence="2">Belongs to the UbiA prenyltransferase family.</text>
</comment>
<dbReference type="PROSITE" id="PS00943">
    <property type="entry name" value="UBIA"/>
    <property type="match status" value="1"/>
</dbReference>
<evidence type="ECO:0000256" key="14">
    <source>
        <dbReference type="SAM" id="MobiDB-lite"/>
    </source>
</evidence>
<dbReference type="NCBIfam" id="TIGR01473">
    <property type="entry name" value="cyoE_ctaB"/>
    <property type="match status" value="1"/>
</dbReference>
<keyword evidence="9" id="KW-0496">Mitochondrion</keyword>
<sequence length="546" mass="59921">MRHLKCACTVCLTGSDSHAQTRSKWRLATCEEDIREPALCYKNMYKSTCSRLTGLVGVSVNQKLFGRNAIRNHKSARSLIQMSRRDPSQWIHHLNFLKRQYVMRSNNALYQRAKPKQTAILTVLEDHRDDGMDSQIRQVPTIDHVPMVTDVTPQPETTTTNMTATPVSSPVSTVAALAVLNPPSSKTVSPPQTKAVSSAAESSAAESGTEMLEVPHVQVESDEAREARLERQWKELKVDLAELPDVYAKLSKIKLTALVVWTAAAGFAMAPVPFDPATFFLASLGTGLASCTANSINQYFEVPFDSNMNRTKNRPLVRGQISPLHAVGFALVCGVPGITLLTLAVNPLTGALGALNIFLYTCCYTPLKRLSIINTWVGAVVGAIPPIMGWTAATGALDPGALLLGGFLYCWQFPHFNALSWNLREDYSRGGYRMMSVTHPGMCKRVALRHSLGLIGLSALGPVLDVTTWTFPLVSLPINLYISYLAFRFYQKGDRSSARKLFFCSLWHLPMLLLLALTCKKSRTDKEGVAKTSSLAPAPLPLSVQN</sequence>
<evidence type="ECO:0000256" key="8">
    <source>
        <dbReference type="ARBA" id="ARBA00022989"/>
    </source>
</evidence>
<dbReference type="CDD" id="cd13957">
    <property type="entry name" value="PT_UbiA_Cox10"/>
    <property type="match status" value="1"/>
</dbReference>
<evidence type="ECO:0000256" key="5">
    <source>
        <dbReference type="ARBA" id="ARBA00022679"/>
    </source>
</evidence>
<evidence type="ECO:0000256" key="3">
    <source>
        <dbReference type="ARBA" id="ARBA00012292"/>
    </source>
</evidence>
<evidence type="ECO:0000256" key="12">
    <source>
        <dbReference type="ARBA" id="ARBA00030253"/>
    </source>
</evidence>
<protein>
    <recommendedName>
        <fullName evidence="4">Protoheme IX farnesyltransferase, mitochondrial</fullName>
        <ecNumber evidence="3">2.5.1.141</ecNumber>
    </recommendedName>
    <alternativeName>
        <fullName evidence="12">Heme O synthase</fullName>
    </alternativeName>
</protein>
<evidence type="ECO:0000256" key="2">
    <source>
        <dbReference type="ARBA" id="ARBA00005985"/>
    </source>
</evidence>
<keyword evidence="10" id="KW-0350">Heme biosynthesis</keyword>
<feature type="compositionally biased region" description="Polar residues" evidence="14">
    <location>
        <begin position="182"/>
        <end position="194"/>
    </location>
</feature>
<accession>A0A8C8CSX1</accession>
<dbReference type="PANTHER" id="PTHR43448">
    <property type="entry name" value="PROTOHEME IX FARNESYLTRANSFERASE, MITOCHONDRIAL"/>
    <property type="match status" value="1"/>
</dbReference>
<name>A0A8C8CSX1_ONCTS</name>
<dbReference type="HAMAP" id="MF_00154">
    <property type="entry name" value="CyoE_CtaB"/>
    <property type="match status" value="1"/>
</dbReference>
<keyword evidence="6 15" id="KW-0812">Transmembrane</keyword>
<reference evidence="16" key="1">
    <citation type="submission" date="2025-08" db="UniProtKB">
        <authorList>
            <consortium name="Ensembl"/>
        </authorList>
    </citation>
    <scope>IDENTIFICATION</scope>
</reference>
<keyword evidence="8 15" id="KW-1133">Transmembrane helix</keyword>
<evidence type="ECO:0000256" key="1">
    <source>
        <dbReference type="ARBA" id="ARBA00004225"/>
    </source>
</evidence>
<keyword evidence="11 15" id="KW-0472">Membrane</keyword>
<dbReference type="GO" id="GO:0006784">
    <property type="term" value="P:heme A biosynthetic process"/>
    <property type="evidence" value="ECO:0007669"/>
    <property type="project" value="TreeGrafter"/>
</dbReference>
<feature type="transmembrane region" description="Helical" evidence="15">
    <location>
        <begin position="470"/>
        <end position="489"/>
    </location>
</feature>
<feature type="transmembrane region" description="Helical" evidence="15">
    <location>
        <begin position="348"/>
        <end position="367"/>
    </location>
</feature>
<dbReference type="GO" id="GO:0031966">
    <property type="term" value="C:mitochondrial membrane"/>
    <property type="evidence" value="ECO:0007669"/>
    <property type="project" value="UniProtKB-SubCell"/>
</dbReference>
<evidence type="ECO:0000256" key="4">
    <source>
        <dbReference type="ARBA" id="ARBA00016335"/>
    </source>
</evidence>
<comment type="subcellular location">
    <subcellularLocation>
        <location evidence="1">Mitochondrion membrane</location>
        <topology evidence="1">Multi-pass membrane protein</topology>
    </subcellularLocation>
</comment>
<dbReference type="InterPro" id="IPR044878">
    <property type="entry name" value="UbiA_sf"/>
</dbReference>
<evidence type="ECO:0000256" key="13">
    <source>
        <dbReference type="ARBA" id="ARBA00047690"/>
    </source>
</evidence>
<comment type="catalytic activity">
    <reaction evidence="13">
        <text>heme b + (2E,6E)-farnesyl diphosphate + H2O = Fe(II)-heme o + diphosphate</text>
        <dbReference type="Rhea" id="RHEA:28070"/>
        <dbReference type="ChEBI" id="CHEBI:15377"/>
        <dbReference type="ChEBI" id="CHEBI:33019"/>
        <dbReference type="ChEBI" id="CHEBI:60344"/>
        <dbReference type="ChEBI" id="CHEBI:60530"/>
        <dbReference type="ChEBI" id="CHEBI:175763"/>
        <dbReference type="EC" id="2.5.1.141"/>
    </reaction>
</comment>
<proteinExistence type="inferred from homology"/>
<dbReference type="InterPro" id="IPR006369">
    <property type="entry name" value="Protohaem_IX_farnesylTrfase"/>
</dbReference>
<dbReference type="EC" id="2.5.1.141" evidence="3"/>
<dbReference type="Proteomes" id="UP000694402">
    <property type="component" value="Unassembled WGS sequence"/>
</dbReference>
<evidence type="ECO:0000256" key="10">
    <source>
        <dbReference type="ARBA" id="ARBA00023133"/>
    </source>
</evidence>
<feature type="compositionally biased region" description="Low complexity" evidence="14">
    <location>
        <begin position="195"/>
        <end position="207"/>
    </location>
</feature>
<dbReference type="AlphaFoldDB" id="A0A8C8CSX1"/>
<evidence type="ECO:0000256" key="9">
    <source>
        <dbReference type="ARBA" id="ARBA00023128"/>
    </source>
</evidence>
<evidence type="ECO:0000256" key="6">
    <source>
        <dbReference type="ARBA" id="ARBA00022692"/>
    </source>
</evidence>